<gene>
    <name evidence="8" type="ORF">BBO_05581</name>
</gene>
<keyword evidence="2" id="KW-0540">Nuclease</keyword>
<evidence type="ECO:0000256" key="2">
    <source>
        <dbReference type="ARBA" id="ARBA00022722"/>
    </source>
</evidence>
<dbReference type="InterPro" id="IPR013520">
    <property type="entry name" value="Ribonucl_H"/>
</dbReference>
<keyword evidence="3" id="KW-0378">Hydrolase</keyword>
<dbReference type="InterPro" id="IPR036397">
    <property type="entry name" value="RNaseH_sf"/>
</dbReference>
<evidence type="ECO:0000256" key="4">
    <source>
        <dbReference type="ARBA" id="ARBA00022839"/>
    </source>
</evidence>
<keyword evidence="4 8" id="KW-0269">Exonuclease</keyword>
<dbReference type="Proteomes" id="UP000076863">
    <property type="component" value="Unassembled WGS sequence"/>
</dbReference>
<evidence type="ECO:0000259" key="7">
    <source>
        <dbReference type="SMART" id="SM00479"/>
    </source>
</evidence>
<dbReference type="PANTHER" id="PTHR12801:SF45">
    <property type="entry name" value="RNA EXONUCLEASE 4"/>
    <property type="match status" value="1"/>
</dbReference>
<comment type="function">
    <text evidence="5">Exoribonuclease involved in ribosome biosynthesis. Involved in the processing of ITS1, the internal transcribed spacer localized between the 18S and 5.8S rRNAs.</text>
</comment>
<dbReference type="Gene3D" id="3.30.420.10">
    <property type="entry name" value="Ribonuclease H-like superfamily/Ribonuclease H"/>
    <property type="match status" value="1"/>
</dbReference>
<accession>A0A167CUF8</accession>
<dbReference type="EMBL" id="AZHA01000016">
    <property type="protein sequence ID" value="OAA41595.1"/>
    <property type="molecule type" value="Genomic_DNA"/>
</dbReference>
<dbReference type="GO" id="GO:0006364">
    <property type="term" value="P:rRNA processing"/>
    <property type="evidence" value="ECO:0007669"/>
    <property type="project" value="UniProtKB-KW"/>
</dbReference>
<dbReference type="SMART" id="SM00479">
    <property type="entry name" value="EXOIII"/>
    <property type="match status" value="1"/>
</dbReference>
<dbReference type="GO" id="GO:0004527">
    <property type="term" value="F:exonuclease activity"/>
    <property type="evidence" value="ECO:0007669"/>
    <property type="project" value="UniProtKB-KW"/>
</dbReference>
<comment type="caution">
    <text evidence="8">The sequence shown here is derived from an EMBL/GenBank/DDBJ whole genome shotgun (WGS) entry which is preliminary data.</text>
</comment>
<feature type="domain" description="Exonuclease" evidence="7">
    <location>
        <begin position="209"/>
        <end position="410"/>
    </location>
</feature>
<dbReference type="AlphaFoldDB" id="A0A167CUF8"/>
<evidence type="ECO:0000256" key="6">
    <source>
        <dbReference type="SAM" id="MobiDB-lite"/>
    </source>
</evidence>
<dbReference type="InterPro" id="IPR012337">
    <property type="entry name" value="RNaseH-like_sf"/>
</dbReference>
<dbReference type="SUPFAM" id="SSF53098">
    <property type="entry name" value="Ribonuclease H-like"/>
    <property type="match status" value="1"/>
</dbReference>
<evidence type="ECO:0000313" key="9">
    <source>
        <dbReference type="Proteomes" id="UP000076863"/>
    </source>
</evidence>
<dbReference type="GO" id="GO:0000027">
    <property type="term" value="P:ribosomal large subunit assembly"/>
    <property type="evidence" value="ECO:0007669"/>
    <property type="project" value="TreeGrafter"/>
</dbReference>
<feature type="region of interest" description="Disordered" evidence="6">
    <location>
        <begin position="91"/>
        <end position="119"/>
    </location>
</feature>
<keyword evidence="9" id="KW-1185">Reference proteome</keyword>
<evidence type="ECO:0000256" key="3">
    <source>
        <dbReference type="ARBA" id="ARBA00022801"/>
    </source>
</evidence>
<sequence length="415" mass="46100">MATPSQGPPTEADFGPIPATEENVESLLALTHSHPRLQKAGYVLWQLGQSDLDKKKRCERCSKAIRKGRERHKSRAESIKVAPGTAQQITADAYPRPGRGPGQASVPAHRRSMSTQAGPAVADMAGRMRDMKLETPDGKDRSPPMDCKYHPGRIQSRLWTCCGRSIAGEPCAAEQSHTTRVYRRDELERNWAYFSTPPASSTSSQDHVAAVVLDCEMGTAASGESELIRVSAVDLFTRRVLVDSLVWPDVRMAHYNTRFSGVSRPAMDAARRAGRTLAGRTAAREALWRFVGPNTVVVGHSANSDLNVLRWIHPLVVDTLLLEMRIQERPQSQNEECEEEEEGKPQQQQQQQQQVVVKLDKAKYPGLSLKALAKERLKREIQVKGQGHDSLEDALATRDLCLWHMVNKPEPPISS</sequence>
<feature type="region of interest" description="Disordered" evidence="6">
    <location>
        <begin position="331"/>
        <end position="352"/>
    </location>
</feature>
<proteinExistence type="predicted"/>
<dbReference type="GO" id="GO:0003676">
    <property type="term" value="F:nucleic acid binding"/>
    <property type="evidence" value="ECO:0007669"/>
    <property type="project" value="InterPro"/>
</dbReference>
<evidence type="ECO:0000256" key="1">
    <source>
        <dbReference type="ARBA" id="ARBA00022552"/>
    </source>
</evidence>
<dbReference type="InterPro" id="IPR047021">
    <property type="entry name" value="REXO1/3/4-like"/>
</dbReference>
<name>A0A167CUF8_9HYPO</name>
<reference evidence="8 9" key="1">
    <citation type="journal article" date="2016" name="Genome Biol. Evol.">
        <title>Divergent and convergent evolution of fungal pathogenicity.</title>
        <authorList>
            <person name="Shang Y."/>
            <person name="Xiao G."/>
            <person name="Zheng P."/>
            <person name="Cen K."/>
            <person name="Zhan S."/>
            <person name="Wang C."/>
        </authorList>
    </citation>
    <scope>NUCLEOTIDE SEQUENCE [LARGE SCALE GENOMIC DNA]</scope>
    <source>
        <strain evidence="8 9">RCEF 3172</strain>
    </source>
</reference>
<organism evidence="8 9">
    <name type="scientific">Beauveria brongniartii RCEF 3172</name>
    <dbReference type="NCBI Taxonomy" id="1081107"/>
    <lineage>
        <taxon>Eukaryota</taxon>
        <taxon>Fungi</taxon>
        <taxon>Dikarya</taxon>
        <taxon>Ascomycota</taxon>
        <taxon>Pezizomycotina</taxon>
        <taxon>Sordariomycetes</taxon>
        <taxon>Hypocreomycetidae</taxon>
        <taxon>Hypocreales</taxon>
        <taxon>Cordycipitaceae</taxon>
        <taxon>Beauveria</taxon>
        <taxon>Beauveria brongniartii</taxon>
    </lineage>
</organism>
<keyword evidence="1" id="KW-0698">rRNA processing</keyword>
<dbReference type="OrthoDB" id="16516at2759"/>
<evidence type="ECO:0000256" key="5">
    <source>
        <dbReference type="ARBA" id="ARBA00025599"/>
    </source>
</evidence>
<dbReference type="CDD" id="cd06137">
    <property type="entry name" value="DEDDh_RNase"/>
    <property type="match status" value="1"/>
</dbReference>
<dbReference type="PANTHER" id="PTHR12801">
    <property type="entry name" value="RNA EXONUCLEASE REXO1 / RECO3 FAMILY MEMBER-RELATED"/>
    <property type="match status" value="1"/>
</dbReference>
<protein>
    <submittedName>
        <fullName evidence="8">RNA exonuclease</fullName>
    </submittedName>
</protein>
<dbReference type="GO" id="GO:0005634">
    <property type="term" value="C:nucleus"/>
    <property type="evidence" value="ECO:0007669"/>
    <property type="project" value="TreeGrafter"/>
</dbReference>
<evidence type="ECO:0000313" key="8">
    <source>
        <dbReference type="EMBL" id="OAA41595.1"/>
    </source>
</evidence>